<dbReference type="Proteomes" id="UP000186997">
    <property type="component" value="Unassembled WGS sequence"/>
</dbReference>
<dbReference type="OrthoDB" id="6381507at2"/>
<evidence type="ECO:0000313" key="3">
    <source>
        <dbReference type="Proteomes" id="UP000186997"/>
    </source>
</evidence>
<evidence type="ECO:0000256" key="1">
    <source>
        <dbReference type="ARBA" id="ARBA00022801"/>
    </source>
</evidence>
<dbReference type="GO" id="GO:0016787">
    <property type="term" value="F:hydrolase activity"/>
    <property type="evidence" value="ECO:0007669"/>
    <property type="project" value="UniProtKB-KW"/>
</dbReference>
<proteinExistence type="predicted"/>
<dbReference type="GO" id="GO:0005975">
    <property type="term" value="P:carbohydrate metabolic process"/>
    <property type="evidence" value="ECO:0007669"/>
    <property type="project" value="InterPro"/>
</dbReference>
<gene>
    <name evidence="2" type="ORF">SAMN05421665_2383</name>
</gene>
<dbReference type="InterPro" id="IPR012341">
    <property type="entry name" value="6hp_glycosidase-like_sf"/>
</dbReference>
<dbReference type="InterPro" id="IPR008928">
    <property type="entry name" value="6-hairpin_glycosidase_sf"/>
</dbReference>
<dbReference type="InterPro" id="IPR010905">
    <property type="entry name" value="Glyco_hydro_88"/>
</dbReference>
<accession>A0A1R3X8J7</accession>
<dbReference type="SUPFAM" id="SSF48208">
    <property type="entry name" value="Six-hairpin glycosidases"/>
    <property type="match status" value="1"/>
</dbReference>
<protein>
    <submittedName>
        <fullName evidence="2">Unsaturated rhamnogalacturonyl hydrolase</fullName>
    </submittedName>
</protein>
<dbReference type="STRING" id="287098.SAMN05421665_2383"/>
<dbReference type="PANTHER" id="PTHR33886:SF8">
    <property type="entry name" value="UNSATURATED RHAMNOGALACTURONAN HYDROLASE (EUROFUNG)"/>
    <property type="match status" value="1"/>
</dbReference>
<dbReference type="RefSeq" id="WP_076660000.1">
    <property type="nucleotide sequence ID" value="NZ_FTPR01000002.1"/>
</dbReference>
<dbReference type="PANTHER" id="PTHR33886">
    <property type="entry name" value="UNSATURATED RHAMNOGALACTURONAN HYDROLASE (EUROFUNG)"/>
    <property type="match status" value="1"/>
</dbReference>
<keyword evidence="3" id="KW-1185">Reference proteome</keyword>
<dbReference type="InterPro" id="IPR052043">
    <property type="entry name" value="PolySaccharide_Degr_Enz"/>
</dbReference>
<dbReference type="Pfam" id="PF07470">
    <property type="entry name" value="Glyco_hydro_88"/>
    <property type="match status" value="1"/>
</dbReference>
<dbReference type="AlphaFoldDB" id="A0A1R3X8J7"/>
<dbReference type="EMBL" id="FTPR01000002">
    <property type="protein sequence ID" value="SIT87393.1"/>
    <property type="molecule type" value="Genomic_DNA"/>
</dbReference>
<reference evidence="3" key="1">
    <citation type="submission" date="2017-01" db="EMBL/GenBank/DDBJ databases">
        <authorList>
            <person name="Varghese N."/>
            <person name="Submissions S."/>
        </authorList>
    </citation>
    <scope>NUCLEOTIDE SEQUENCE [LARGE SCALE GENOMIC DNA]</scope>
    <source>
        <strain evidence="3">DSM 29591</strain>
    </source>
</reference>
<keyword evidence="1 2" id="KW-0378">Hydrolase</keyword>
<dbReference type="Gene3D" id="1.50.10.10">
    <property type="match status" value="1"/>
</dbReference>
<organism evidence="2 3">
    <name type="scientific">Yoonia rosea</name>
    <dbReference type="NCBI Taxonomy" id="287098"/>
    <lineage>
        <taxon>Bacteria</taxon>
        <taxon>Pseudomonadati</taxon>
        <taxon>Pseudomonadota</taxon>
        <taxon>Alphaproteobacteria</taxon>
        <taxon>Rhodobacterales</taxon>
        <taxon>Paracoccaceae</taxon>
        <taxon>Yoonia</taxon>
    </lineage>
</organism>
<name>A0A1R3X8J7_9RHOB</name>
<sequence>MLAEFLDDYARRYQPYKGGKWCYEDGCLYRALELWHVETGEARWLDHLHRLADPQIGPEGDLLGYGLSDYNIDNILPGRTLLYLYGLTGEARYRKAADLLARQLQTHPRTQSGVYWHKHRYPWQIWLDGLYMGQPFRIAHAQLSGDEADVADSLAQLSTALDTLIDPASGLYWHAYDEAREQPWADPGTGFNKAFWARAIGWLAMALVEVADLVGEDFAPLRARTVALLEKIAALRVADGIWLQVIDRPDLEGNYQETSASAMFTYALLRGARLGLTDIADGLAPMVMDKALRPKAGGGHEMVEICEVAGLGWYEDRFRDGSPEYYLTEARVKDDIKGVAPLMMAAALMQR</sequence>
<evidence type="ECO:0000313" key="2">
    <source>
        <dbReference type="EMBL" id="SIT87393.1"/>
    </source>
</evidence>